<name>A0A2P2L561_RHIMU</name>
<dbReference type="EMBL" id="GGEC01032625">
    <property type="protein sequence ID" value="MBX13109.1"/>
    <property type="molecule type" value="Transcribed_RNA"/>
</dbReference>
<keyword evidence="1" id="KW-0472">Membrane</keyword>
<evidence type="ECO:0000313" key="2">
    <source>
        <dbReference type="EMBL" id="MBX13109.1"/>
    </source>
</evidence>
<evidence type="ECO:0000256" key="1">
    <source>
        <dbReference type="SAM" id="Phobius"/>
    </source>
</evidence>
<keyword evidence="1" id="KW-0812">Transmembrane</keyword>
<reference evidence="2" key="1">
    <citation type="submission" date="2018-02" db="EMBL/GenBank/DDBJ databases">
        <title>Rhizophora mucronata_Transcriptome.</title>
        <authorList>
            <person name="Meera S.P."/>
            <person name="Sreeshan A."/>
            <person name="Augustine A."/>
        </authorList>
    </citation>
    <scope>NUCLEOTIDE SEQUENCE</scope>
    <source>
        <tissue evidence="2">Leaf</tissue>
    </source>
</reference>
<accession>A0A2P2L561</accession>
<organism evidence="2">
    <name type="scientific">Rhizophora mucronata</name>
    <name type="common">Asiatic mangrove</name>
    <dbReference type="NCBI Taxonomy" id="61149"/>
    <lineage>
        <taxon>Eukaryota</taxon>
        <taxon>Viridiplantae</taxon>
        <taxon>Streptophyta</taxon>
        <taxon>Embryophyta</taxon>
        <taxon>Tracheophyta</taxon>
        <taxon>Spermatophyta</taxon>
        <taxon>Magnoliopsida</taxon>
        <taxon>eudicotyledons</taxon>
        <taxon>Gunneridae</taxon>
        <taxon>Pentapetalae</taxon>
        <taxon>rosids</taxon>
        <taxon>fabids</taxon>
        <taxon>Malpighiales</taxon>
        <taxon>Rhizophoraceae</taxon>
        <taxon>Rhizophora</taxon>
    </lineage>
</organism>
<dbReference type="AlphaFoldDB" id="A0A2P2L561"/>
<protein>
    <submittedName>
        <fullName evidence="2">Uncharacterized protein</fullName>
    </submittedName>
</protein>
<feature type="transmembrane region" description="Helical" evidence="1">
    <location>
        <begin position="6"/>
        <end position="24"/>
    </location>
</feature>
<feature type="transmembrane region" description="Helical" evidence="1">
    <location>
        <begin position="36"/>
        <end position="62"/>
    </location>
</feature>
<sequence>MHMASNYFPFPIVISFVLSFSHSVEFSSCRNIKQSCNLLSCSCIHVTFFLFSLMLIDVLLIYCS</sequence>
<keyword evidence="1" id="KW-1133">Transmembrane helix</keyword>
<proteinExistence type="predicted"/>